<dbReference type="PROSITE" id="PS50216">
    <property type="entry name" value="DHHC"/>
    <property type="match status" value="1"/>
</dbReference>
<evidence type="ECO:0000259" key="9">
    <source>
        <dbReference type="Pfam" id="PF01529"/>
    </source>
</evidence>
<sequence length="331" mass="36623">MPVADMQRRQEGRLRKRPLSEFERRWLPLGAAFGTCGLVLGVLLVAHVLLREAKFDLAYALERAARAFGAAAIVFCLACHLVDPGSPSPDPQELGPEDDADDAQRIREQRLPDGRVWRQKWCRDCRLWRPHRCGHCSMCGRCVLRLDHHCGFMGTCVGERNFRFFAGFLICAGMGIACLVVLAFRYLSHLGCWSDIGVWFRMWQPLVIVAFFGCFPFPMSLIMGAPMLAGTGVAYALMMLADTDIHSETGPIRGGITWSLVRAELEALLACRGARIYCFGPLALRAPCCGARRSEEQQAPVHSVQPGPVGARSCASRGTGAEEQEEVEELL</sequence>
<feature type="compositionally biased region" description="Acidic residues" evidence="8">
    <location>
        <begin position="322"/>
        <end position="331"/>
    </location>
</feature>
<evidence type="ECO:0000256" key="1">
    <source>
        <dbReference type="ARBA" id="ARBA00004141"/>
    </source>
</evidence>
<dbReference type="EC" id="2.3.1.225" evidence="7"/>
<evidence type="ECO:0000256" key="3">
    <source>
        <dbReference type="ARBA" id="ARBA00022692"/>
    </source>
</evidence>
<dbReference type="Pfam" id="PF01529">
    <property type="entry name" value="DHHC"/>
    <property type="match status" value="1"/>
</dbReference>
<gene>
    <name evidence="10" type="ORF">ACAT0790_LOCUS59553</name>
</gene>
<keyword evidence="6 7" id="KW-0012">Acyltransferase</keyword>
<feature type="domain" description="Palmitoyltransferase DHHC" evidence="9">
    <location>
        <begin position="119"/>
        <end position="217"/>
    </location>
</feature>
<feature type="transmembrane region" description="Helical" evidence="7">
    <location>
        <begin position="206"/>
        <end position="229"/>
    </location>
</feature>
<dbReference type="EMBL" id="HBGE01100096">
    <property type="protein sequence ID" value="CAD9182781.1"/>
    <property type="molecule type" value="Transcribed_RNA"/>
</dbReference>
<feature type="transmembrane region" description="Helical" evidence="7">
    <location>
        <begin position="26"/>
        <end position="49"/>
    </location>
</feature>
<dbReference type="GO" id="GO:0019706">
    <property type="term" value="F:protein-cysteine S-palmitoyltransferase activity"/>
    <property type="evidence" value="ECO:0007669"/>
    <property type="project" value="UniProtKB-EC"/>
</dbReference>
<comment type="domain">
    <text evidence="7">The DHHC domain is required for palmitoyltransferase activity.</text>
</comment>
<dbReference type="GO" id="GO:0006612">
    <property type="term" value="P:protein targeting to membrane"/>
    <property type="evidence" value="ECO:0007669"/>
    <property type="project" value="TreeGrafter"/>
</dbReference>
<dbReference type="InterPro" id="IPR039859">
    <property type="entry name" value="PFA4/ZDH16/20/ERF2-like"/>
</dbReference>
<feature type="transmembrane region" description="Helical" evidence="7">
    <location>
        <begin position="64"/>
        <end position="82"/>
    </location>
</feature>
<protein>
    <recommendedName>
        <fullName evidence="7">Palmitoyltransferase</fullName>
        <ecNumber evidence="7">2.3.1.225</ecNumber>
    </recommendedName>
</protein>
<evidence type="ECO:0000256" key="2">
    <source>
        <dbReference type="ARBA" id="ARBA00022679"/>
    </source>
</evidence>
<accession>A0A7S1S2H6</accession>
<evidence type="ECO:0000256" key="4">
    <source>
        <dbReference type="ARBA" id="ARBA00022989"/>
    </source>
</evidence>
<evidence type="ECO:0000313" key="10">
    <source>
        <dbReference type="EMBL" id="CAD9182781.1"/>
    </source>
</evidence>
<keyword evidence="4 7" id="KW-1133">Transmembrane helix</keyword>
<dbReference type="GO" id="GO:0005794">
    <property type="term" value="C:Golgi apparatus"/>
    <property type="evidence" value="ECO:0007669"/>
    <property type="project" value="TreeGrafter"/>
</dbReference>
<comment type="catalytic activity">
    <reaction evidence="7">
        <text>L-cysteinyl-[protein] + hexadecanoyl-CoA = S-hexadecanoyl-L-cysteinyl-[protein] + CoA</text>
        <dbReference type="Rhea" id="RHEA:36683"/>
        <dbReference type="Rhea" id="RHEA-COMP:10131"/>
        <dbReference type="Rhea" id="RHEA-COMP:11032"/>
        <dbReference type="ChEBI" id="CHEBI:29950"/>
        <dbReference type="ChEBI" id="CHEBI:57287"/>
        <dbReference type="ChEBI" id="CHEBI:57379"/>
        <dbReference type="ChEBI" id="CHEBI:74151"/>
        <dbReference type="EC" id="2.3.1.225"/>
    </reaction>
</comment>
<evidence type="ECO:0000256" key="7">
    <source>
        <dbReference type="RuleBase" id="RU079119"/>
    </source>
</evidence>
<keyword evidence="5 7" id="KW-0472">Membrane</keyword>
<proteinExistence type="inferred from homology"/>
<keyword evidence="2 7" id="KW-0808">Transferase</keyword>
<organism evidence="10">
    <name type="scientific">Alexandrium catenella</name>
    <name type="common">Red tide dinoflagellate</name>
    <name type="synonym">Gonyaulax catenella</name>
    <dbReference type="NCBI Taxonomy" id="2925"/>
    <lineage>
        <taxon>Eukaryota</taxon>
        <taxon>Sar</taxon>
        <taxon>Alveolata</taxon>
        <taxon>Dinophyceae</taxon>
        <taxon>Gonyaulacales</taxon>
        <taxon>Pyrocystaceae</taxon>
        <taxon>Alexandrium</taxon>
    </lineage>
</organism>
<dbReference type="PANTHER" id="PTHR22883">
    <property type="entry name" value="ZINC FINGER DHHC DOMAIN CONTAINING PROTEIN"/>
    <property type="match status" value="1"/>
</dbReference>
<comment type="subcellular location">
    <subcellularLocation>
        <location evidence="1">Membrane</location>
        <topology evidence="1">Multi-pass membrane protein</topology>
    </subcellularLocation>
</comment>
<keyword evidence="3 7" id="KW-0812">Transmembrane</keyword>
<dbReference type="GO" id="GO:0016020">
    <property type="term" value="C:membrane"/>
    <property type="evidence" value="ECO:0007669"/>
    <property type="project" value="UniProtKB-SubCell"/>
</dbReference>
<evidence type="ECO:0000256" key="5">
    <source>
        <dbReference type="ARBA" id="ARBA00023136"/>
    </source>
</evidence>
<comment type="similarity">
    <text evidence="7">Belongs to the DHHC palmitoyltransferase family.</text>
</comment>
<name>A0A7S1S2H6_ALECA</name>
<dbReference type="InterPro" id="IPR001594">
    <property type="entry name" value="Palmitoyltrfase_DHHC"/>
</dbReference>
<feature type="transmembrane region" description="Helical" evidence="7">
    <location>
        <begin position="162"/>
        <end position="186"/>
    </location>
</feature>
<dbReference type="GO" id="GO:0005783">
    <property type="term" value="C:endoplasmic reticulum"/>
    <property type="evidence" value="ECO:0007669"/>
    <property type="project" value="TreeGrafter"/>
</dbReference>
<evidence type="ECO:0000256" key="8">
    <source>
        <dbReference type="SAM" id="MobiDB-lite"/>
    </source>
</evidence>
<feature type="region of interest" description="Disordered" evidence="8">
    <location>
        <begin position="298"/>
        <end position="331"/>
    </location>
</feature>
<evidence type="ECO:0000256" key="6">
    <source>
        <dbReference type="ARBA" id="ARBA00023315"/>
    </source>
</evidence>
<reference evidence="10" key="1">
    <citation type="submission" date="2021-01" db="EMBL/GenBank/DDBJ databases">
        <authorList>
            <person name="Corre E."/>
            <person name="Pelletier E."/>
            <person name="Niang G."/>
            <person name="Scheremetjew M."/>
            <person name="Finn R."/>
            <person name="Kale V."/>
            <person name="Holt S."/>
            <person name="Cochrane G."/>
            <person name="Meng A."/>
            <person name="Brown T."/>
            <person name="Cohen L."/>
        </authorList>
    </citation>
    <scope>NUCLEOTIDE SEQUENCE</scope>
    <source>
        <strain evidence="10">OF101</strain>
    </source>
</reference>
<dbReference type="AlphaFoldDB" id="A0A7S1S2H6"/>